<feature type="domain" description="USP" evidence="2">
    <location>
        <begin position="350"/>
        <end position="1001"/>
    </location>
</feature>
<sequence>MMRDEKFEQKKIIKENWSHELVAGESYNIISTNWLKQWMAYVNFNDQTPNGINGSSNHHHTPSSSSSSSHTTIDQDNSSNSNNNPSDKPESIYNRDLIEGIDSEGEFIISKKVLEKDDYEIIPNRVWTLLEGWYKGGPEIKRKCIELGLRNEKIVEVKPMILNIKYSQSLYNLLNINKSSSSSSSTATVQQQFKDLPSPPQNGYDFIYQKSRKSTLLEFKEYICKKENIDSTKLIIYNNNPQKSKPIKKYFETLEDLKFESVNNLYLDMDPSSSKDHKFFGKVKKIFKKSSSSSTSSSSSSSSKGSVSSATNGHHAETNGHNHKDNASSSENSPSYSSNGKEIVLHKSVCGLTNLGNTCFMNSSLQCLAHTTPLIEYFLSGKYINDINKTNPLGMKGQIAEIYGKLMKDMWSGTPCVSPKHLKWIIGKYAPQFCGISQQDSQELLSFLLDGLHEDLNRVQKKHYQEEKDENKETRADSIVATEQWDNHLKRNQSIIVNEFQGQYKSTLVCAKCSKVSITFDPYMFVTLPIPVPTERVFEVLLFRNKPDAGGIGPDPNGVYCFNNAMAPIRFCLKLHKREDVEALRSGLSKLTGIQSSCIALGETFKNKISTFLNDQRSLMSIKDRDITIAYELPIAGDDISRIHVLHKRRGELILLPYVLLLKYSETTTKDLYRMIWERIGHRVKKGWKQAVKKTISKENISNSSSSSNSSNNNNNNSTPIISSSTTANQKDEESAISSPTDISQFGEEDDTSSVTDDESFENTVYPFILRTTNAYGMDCDRCKDCKGCIIKCDDSLLTSLYKNPKYWRDGCSNVTLDWRPEALEFFDATELEDPNSQFTIQHQTTELKTEFKSEINLNDCFSLFTKNEKLGPNDTWYCPQCKAHIEGSMKKLELWSAPKILVIHLKRFHFVHRHEKITAFVDFPLDNLDISKWVLNKNGGPYNYQLYAVSNHMGGMGAGHYTASVKNRDQWFLISDSSYHSIEKSKVKSSDAYVLFYELKPQENANITNSTLNNNHATTTTTTTTTTSTSTP</sequence>
<comment type="caution">
    <text evidence="4">The sequence shown here is derived from an EMBL/GenBank/DDBJ whole genome shotgun (WGS) entry which is preliminary data.</text>
</comment>
<feature type="region of interest" description="Disordered" evidence="1">
    <location>
        <begin position="1008"/>
        <end position="1033"/>
    </location>
</feature>
<dbReference type="InterPro" id="IPR028889">
    <property type="entry name" value="USP"/>
</dbReference>
<evidence type="ECO:0000256" key="1">
    <source>
        <dbReference type="SAM" id="MobiDB-lite"/>
    </source>
</evidence>
<protein>
    <recommendedName>
        <fullName evidence="6">Ubiquitinyl hydrolase 1</fullName>
    </recommendedName>
</protein>
<evidence type="ECO:0008006" key="6">
    <source>
        <dbReference type="Google" id="ProtNLM"/>
    </source>
</evidence>
<dbReference type="OrthoDB" id="29137at2759"/>
<feature type="region of interest" description="Disordered" evidence="1">
    <location>
        <begin position="290"/>
        <end position="338"/>
    </location>
</feature>
<dbReference type="Gene3D" id="3.90.70.10">
    <property type="entry name" value="Cysteine proteinases"/>
    <property type="match status" value="2"/>
</dbReference>
<dbReference type="SMART" id="SM00695">
    <property type="entry name" value="DUSP"/>
    <property type="match status" value="1"/>
</dbReference>
<evidence type="ECO:0000313" key="5">
    <source>
        <dbReference type="Proteomes" id="UP000695562"/>
    </source>
</evidence>
<dbReference type="InterPro" id="IPR001394">
    <property type="entry name" value="Peptidase_C19_UCH"/>
</dbReference>
<dbReference type="InterPro" id="IPR018200">
    <property type="entry name" value="USP_CS"/>
</dbReference>
<feature type="compositionally biased region" description="Low complexity" evidence="1">
    <location>
        <begin position="290"/>
        <end position="309"/>
    </location>
</feature>
<dbReference type="PANTHER" id="PTHR21646">
    <property type="entry name" value="UBIQUITIN CARBOXYL-TERMINAL HYDROLASE"/>
    <property type="match status" value="1"/>
</dbReference>
<feature type="region of interest" description="Disordered" evidence="1">
    <location>
        <begin position="51"/>
        <end position="92"/>
    </location>
</feature>
<evidence type="ECO:0000259" key="3">
    <source>
        <dbReference type="PROSITE" id="PS51283"/>
    </source>
</evidence>
<dbReference type="PROSITE" id="PS50235">
    <property type="entry name" value="USP_3"/>
    <property type="match status" value="1"/>
</dbReference>
<evidence type="ECO:0000259" key="2">
    <source>
        <dbReference type="PROSITE" id="PS50235"/>
    </source>
</evidence>
<feature type="domain" description="DUSP" evidence="3">
    <location>
        <begin position="1"/>
        <end position="145"/>
    </location>
</feature>
<dbReference type="PROSITE" id="PS00972">
    <property type="entry name" value="USP_1"/>
    <property type="match status" value="1"/>
</dbReference>
<feature type="region of interest" description="Disordered" evidence="1">
    <location>
        <begin position="699"/>
        <end position="759"/>
    </location>
</feature>
<feature type="compositionally biased region" description="Low complexity" evidence="1">
    <location>
        <begin position="700"/>
        <end position="727"/>
    </location>
</feature>
<dbReference type="InterPro" id="IPR050185">
    <property type="entry name" value="Ub_carboxyl-term_hydrolase"/>
</dbReference>
<keyword evidence="5" id="KW-1185">Reference proteome</keyword>
<dbReference type="InterPro" id="IPR006615">
    <property type="entry name" value="Pept_C19_DUSP"/>
</dbReference>
<dbReference type="Pfam" id="PF00443">
    <property type="entry name" value="UCH"/>
    <property type="match status" value="1"/>
</dbReference>
<feature type="compositionally biased region" description="Low complexity" evidence="1">
    <location>
        <begin position="327"/>
        <end position="338"/>
    </location>
</feature>
<dbReference type="PROSITE" id="PS51283">
    <property type="entry name" value="DUSP"/>
    <property type="match status" value="1"/>
</dbReference>
<dbReference type="SUPFAM" id="SSF54001">
    <property type="entry name" value="Cysteine proteinases"/>
    <property type="match status" value="1"/>
</dbReference>
<dbReference type="Pfam" id="PF06337">
    <property type="entry name" value="DUSP"/>
    <property type="match status" value="1"/>
</dbReference>
<feature type="compositionally biased region" description="Acidic residues" evidence="1">
    <location>
        <begin position="747"/>
        <end position="759"/>
    </location>
</feature>
<dbReference type="InterPro" id="IPR038765">
    <property type="entry name" value="Papain-like_cys_pep_sf"/>
</dbReference>
<proteinExistence type="predicted"/>
<accession>A0A8J4PVY6</accession>
<dbReference type="SUPFAM" id="SSF143791">
    <property type="entry name" value="DUSP-like"/>
    <property type="match status" value="1"/>
</dbReference>
<dbReference type="PROSITE" id="PS00973">
    <property type="entry name" value="USP_2"/>
    <property type="match status" value="1"/>
</dbReference>
<name>A0A8J4PVY6_9MYCE</name>
<organism evidence="4 5">
    <name type="scientific">Polysphondylium violaceum</name>
    <dbReference type="NCBI Taxonomy" id="133409"/>
    <lineage>
        <taxon>Eukaryota</taxon>
        <taxon>Amoebozoa</taxon>
        <taxon>Evosea</taxon>
        <taxon>Eumycetozoa</taxon>
        <taxon>Dictyostelia</taxon>
        <taxon>Dictyosteliales</taxon>
        <taxon>Dictyosteliaceae</taxon>
        <taxon>Polysphondylium</taxon>
    </lineage>
</organism>
<reference evidence="4" key="1">
    <citation type="submission" date="2020-01" db="EMBL/GenBank/DDBJ databases">
        <title>Development of genomics and gene disruption for Polysphondylium violaceum indicates a role for the polyketide synthase stlB in stalk morphogenesis.</title>
        <authorList>
            <person name="Narita B."/>
            <person name="Kawabe Y."/>
            <person name="Kin K."/>
            <person name="Saito T."/>
            <person name="Gibbs R."/>
            <person name="Kuspa A."/>
            <person name="Muzny D."/>
            <person name="Queller D."/>
            <person name="Richards S."/>
            <person name="Strassman J."/>
            <person name="Sucgang R."/>
            <person name="Worley K."/>
            <person name="Schaap P."/>
        </authorList>
    </citation>
    <scope>NUCLEOTIDE SEQUENCE</scope>
    <source>
        <strain evidence="4">QSvi11</strain>
    </source>
</reference>
<dbReference type="EMBL" id="AJWJ01000075">
    <property type="protein sequence ID" value="KAF2076038.1"/>
    <property type="molecule type" value="Genomic_DNA"/>
</dbReference>
<feature type="compositionally biased region" description="Basic and acidic residues" evidence="1">
    <location>
        <begin position="314"/>
        <end position="326"/>
    </location>
</feature>
<dbReference type="Proteomes" id="UP000695562">
    <property type="component" value="Unassembled WGS sequence"/>
</dbReference>
<dbReference type="Gene3D" id="3.30.2230.10">
    <property type="entry name" value="DUSP-like"/>
    <property type="match status" value="1"/>
</dbReference>
<dbReference type="PANTHER" id="PTHR21646:SF21">
    <property type="entry name" value="PEPTIDASE C19 FAMILY PROTEIN"/>
    <property type="match status" value="1"/>
</dbReference>
<dbReference type="GO" id="GO:0004843">
    <property type="term" value="F:cysteine-type deubiquitinase activity"/>
    <property type="evidence" value="ECO:0007669"/>
    <property type="project" value="InterPro"/>
</dbReference>
<dbReference type="GO" id="GO:0016579">
    <property type="term" value="P:protein deubiquitination"/>
    <property type="evidence" value="ECO:0007669"/>
    <property type="project" value="InterPro"/>
</dbReference>
<feature type="compositionally biased region" description="Low complexity" evidence="1">
    <location>
        <begin position="62"/>
        <end position="84"/>
    </location>
</feature>
<gene>
    <name evidence="4" type="ORF">CYY_002652</name>
</gene>
<dbReference type="AlphaFoldDB" id="A0A8J4PVY6"/>
<evidence type="ECO:0000313" key="4">
    <source>
        <dbReference type="EMBL" id="KAF2076038.1"/>
    </source>
</evidence>
<dbReference type="InterPro" id="IPR035927">
    <property type="entry name" value="DUSP-like_sf"/>
</dbReference>